<evidence type="ECO:0000256" key="1">
    <source>
        <dbReference type="SAM" id="Phobius"/>
    </source>
</evidence>
<name>A0A7J5BR62_9MICO</name>
<keyword evidence="1" id="KW-0812">Transmembrane</keyword>
<keyword evidence="1" id="KW-1133">Transmembrane helix</keyword>
<sequence length="135" mass="13604">MLACIAWIVALVFAIVGRTLAVAGLLAPAIVAVAMVLVAVDLPFRGGFELARPTLEAAVASGTSPERAGLFTVSDRVLEDDFSSSEIVDAGFLNGVGYGVVPPGAAAPTVGTTSFVGPVVMALNVGGCYVAVEPR</sequence>
<proteinExistence type="predicted"/>
<protein>
    <submittedName>
        <fullName evidence="2">Uncharacterized protein</fullName>
    </submittedName>
</protein>
<dbReference type="EMBL" id="WBJZ01000010">
    <property type="protein sequence ID" value="KAB1656798.1"/>
    <property type="molecule type" value="Genomic_DNA"/>
</dbReference>
<keyword evidence="3" id="KW-1185">Reference proteome</keyword>
<reference evidence="2 3" key="1">
    <citation type="submission" date="2019-09" db="EMBL/GenBank/DDBJ databases">
        <title>Phylogeny of genus Pseudoclavibacter and closely related genus.</title>
        <authorList>
            <person name="Li Y."/>
        </authorList>
    </citation>
    <scope>NUCLEOTIDE SEQUENCE [LARGE SCALE GENOMIC DNA]</scope>
    <source>
        <strain evidence="2 3">DSM 23821</strain>
    </source>
</reference>
<keyword evidence="1" id="KW-0472">Membrane</keyword>
<comment type="caution">
    <text evidence="2">The sequence shown here is derived from an EMBL/GenBank/DDBJ whole genome shotgun (WGS) entry which is preliminary data.</text>
</comment>
<feature type="transmembrane region" description="Helical" evidence="1">
    <location>
        <begin position="24"/>
        <end position="44"/>
    </location>
</feature>
<evidence type="ECO:0000313" key="3">
    <source>
        <dbReference type="Proteomes" id="UP000467240"/>
    </source>
</evidence>
<evidence type="ECO:0000313" key="2">
    <source>
        <dbReference type="EMBL" id="KAB1656798.1"/>
    </source>
</evidence>
<dbReference type="AlphaFoldDB" id="A0A7J5BR62"/>
<dbReference type="Proteomes" id="UP000467240">
    <property type="component" value="Unassembled WGS sequence"/>
</dbReference>
<gene>
    <name evidence="2" type="ORF">F8O01_09055</name>
</gene>
<dbReference type="RefSeq" id="WP_158040550.1">
    <property type="nucleotide sequence ID" value="NZ_JACCFV010000001.1"/>
</dbReference>
<accession>A0A7J5BR62</accession>
<organism evidence="2 3">
    <name type="scientific">Pseudoclavibacter chungangensis</name>
    <dbReference type="NCBI Taxonomy" id="587635"/>
    <lineage>
        <taxon>Bacteria</taxon>
        <taxon>Bacillati</taxon>
        <taxon>Actinomycetota</taxon>
        <taxon>Actinomycetes</taxon>
        <taxon>Micrococcales</taxon>
        <taxon>Microbacteriaceae</taxon>
        <taxon>Pseudoclavibacter</taxon>
    </lineage>
</organism>